<proteinExistence type="predicted"/>
<accession>A0AAN4ZDN6</accession>
<gene>
    <name evidence="3" type="ORF">PMAYCL1PPCAC_06793</name>
</gene>
<feature type="non-terminal residue" evidence="3">
    <location>
        <position position="161"/>
    </location>
</feature>
<comment type="caution">
    <text evidence="1">Lacks conserved residue(s) required for the propagation of feature annotation.</text>
</comment>
<reference evidence="4" key="1">
    <citation type="submission" date="2022-10" db="EMBL/GenBank/DDBJ databases">
        <title>Genome assembly of Pristionchus species.</title>
        <authorList>
            <person name="Yoshida K."/>
            <person name="Sommer R.J."/>
        </authorList>
    </citation>
    <scope>NUCLEOTIDE SEQUENCE [LARGE SCALE GENOMIC DNA]</scope>
    <source>
        <strain evidence="4">RS5460</strain>
    </source>
</reference>
<dbReference type="PROSITE" id="PS51864">
    <property type="entry name" value="ASTACIN"/>
    <property type="match status" value="1"/>
</dbReference>
<name>A0AAN4ZDN6_9BILA</name>
<dbReference type="AlphaFoldDB" id="A0AAN4ZDN6"/>
<keyword evidence="4" id="KW-1185">Reference proteome</keyword>
<dbReference type="SUPFAM" id="SSF55486">
    <property type="entry name" value="Metalloproteases ('zincins'), catalytic domain"/>
    <property type="match status" value="1"/>
</dbReference>
<dbReference type="Pfam" id="PF01400">
    <property type="entry name" value="Astacin"/>
    <property type="match status" value="1"/>
</dbReference>
<dbReference type="PANTHER" id="PTHR10127">
    <property type="entry name" value="DISCOIDIN, CUB, EGF, LAMININ , AND ZINC METALLOPROTEASE DOMAIN CONTAINING"/>
    <property type="match status" value="1"/>
</dbReference>
<dbReference type="GO" id="GO:0004222">
    <property type="term" value="F:metalloendopeptidase activity"/>
    <property type="evidence" value="ECO:0007669"/>
    <property type="project" value="InterPro"/>
</dbReference>
<organism evidence="3 4">
    <name type="scientific">Pristionchus mayeri</name>
    <dbReference type="NCBI Taxonomy" id="1317129"/>
    <lineage>
        <taxon>Eukaryota</taxon>
        <taxon>Metazoa</taxon>
        <taxon>Ecdysozoa</taxon>
        <taxon>Nematoda</taxon>
        <taxon>Chromadorea</taxon>
        <taxon>Rhabditida</taxon>
        <taxon>Rhabditina</taxon>
        <taxon>Diplogasteromorpha</taxon>
        <taxon>Diplogasteroidea</taxon>
        <taxon>Neodiplogasteridae</taxon>
        <taxon>Pristionchus</taxon>
    </lineage>
</organism>
<dbReference type="InterPro" id="IPR001506">
    <property type="entry name" value="Peptidase_M12A"/>
</dbReference>
<dbReference type="Proteomes" id="UP001328107">
    <property type="component" value="Unassembled WGS sequence"/>
</dbReference>
<protein>
    <recommendedName>
        <fullName evidence="2">Peptidase M12A domain-containing protein</fullName>
    </recommendedName>
</protein>
<dbReference type="PANTHER" id="PTHR10127:SF891">
    <property type="entry name" value="ZINC METALLOPROTEINASE NAS-29"/>
    <property type="match status" value="1"/>
</dbReference>
<evidence type="ECO:0000313" key="4">
    <source>
        <dbReference type="Proteomes" id="UP001328107"/>
    </source>
</evidence>
<comment type="caution">
    <text evidence="3">The sequence shown here is derived from an EMBL/GenBank/DDBJ whole genome shotgun (WGS) entry which is preliminary data.</text>
</comment>
<dbReference type="GO" id="GO:0006508">
    <property type="term" value="P:proteolysis"/>
    <property type="evidence" value="ECO:0007669"/>
    <property type="project" value="InterPro"/>
</dbReference>
<feature type="domain" description="Peptidase M12A" evidence="2">
    <location>
        <begin position="102"/>
        <end position="161"/>
    </location>
</feature>
<sequence>MKLLLVVLFVSCHSLPHKTLRNFVSRSSIREELERLSDQVNQDYANNEIQFDTSNQPPFEDDSHMRIPELNRKYSDLLFEGDIRVSPAHLRRLLRSKRSSRQAIRGWSNKWPAGIVPYSFHPSINSYKKKAIEESISFWQRETCIDFRLRTNQEIYLHFVG</sequence>
<dbReference type="InterPro" id="IPR024079">
    <property type="entry name" value="MetalloPept_cat_dom_sf"/>
</dbReference>
<evidence type="ECO:0000259" key="2">
    <source>
        <dbReference type="PROSITE" id="PS51864"/>
    </source>
</evidence>
<evidence type="ECO:0000313" key="3">
    <source>
        <dbReference type="EMBL" id="GMR36598.1"/>
    </source>
</evidence>
<dbReference type="EMBL" id="BTRK01000002">
    <property type="protein sequence ID" value="GMR36598.1"/>
    <property type="molecule type" value="Genomic_DNA"/>
</dbReference>
<dbReference type="Gene3D" id="3.40.390.10">
    <property type="entry name" value="Collagenase (Catalytic Domain)"/>
    <property type="match status" value="1"/>
</dbReference>
<evidence type="ECO:0000256" key="1">
    <source>
        <dbReference type="PROSITE-ProRule" id="PRU01211"/>
    </source>
</evidence>